<protein>
    <submittedName>
        <fullName evidence="3">Uncharacterized protein</fullName>
    </submittedName>
</protein>
<dbReference type="Gene3D" id="3.40.630.30">
    <property type="match status" value="1"/>
</dbReference>
<dbReference type="AlphaFoldDB" id="A0A0R1J9Q8"/>
<dbReference type="PROSITE" id="PS51186">
    <property type="entry name" value="GNAT"/>
    <property type="match status" value="1"/>
</dbReference>
<gene>
    <name evidence="3" type="ORF">FC72_GL000422</name>
</gene>
<keyword evidence="4" id="KW-1185">Reference proteome</keyword>
<dbReference type="PROSITE" id="PS51729">
    <property type="entry name" value="GNAT_YJDJ"/>
    <property type="match status" value="1"/>
</dbReference>
<dbReference type="SUPFAM" id="SSF55729">
    <property type="entry name" value="Acyl-CoA N-acyltransferases (Nat)"/>
    <property type="match status" value="1"/>
</dbReference>
<dbReference type="CDD" id="cd04301">
    <property type="entry name" value="NAT_SF"/>
    <property type="match status" value="1"/>
</dbReference>
<dbReference type="InterPro" id="IPR045057">
    <property type="entry name" value="Gcn5-rel_NAT"/>
</dbReference>
<proteinExistence type="predicted"/>
<dbReference type="Proteomes" id="UP000050929">
    <property type="component" value="Unassembled WGS sequence"/>
</dbReference>
<dbReference type="RefSeq" id="WP_057765914.1">
    <property type="nucleotide sequence ID" value="NZ_AZDG01000012.1"/>
</dbReference>
<dbReference type="Pfam" id="PF14542">
    <property type="entry name" value="Acetyltransf_CG"/>
    <property type="match status" value="1"/>
</dbReference>
<dbReference type="PANTHER" id="PTHR31435">
    <property type="entry name" value="PROTEIN NATD1"/>
    <property type="match status" value="1"/>
</dbReference>
<name>A0A0R1J9Q8_9LACO</name>
<dbReference type="InterPro" id="IPR000182">
    <property type="entry name" value="GNAT_dom"/>
</dbReference>
<dbReference type="PATRIC" id="fig|1423811.3.peg.423"/>
<dbReference type="EMBL" id="AZDG01000012">
    <property type="protein sequence ID" value="KRK64402.1"/>
    <property type="molecule type" value="Genomic_DNA"/>
</dbReference>
<feature type="domain" description="N-acetyltransferase" evidence="1">
    <location>
        <begin position="1"/>
        <end position="100"/>
    </location>
</feature>
<evidence type="ECO:0000259" key="1">
    <source>
        <dbReference type="PROSITE" id="PS51186"/>
    </source>
</evidence>
<organism evidence="3 4">
    <name type="scientific">Companilactobacillus tucceti DSM 20183</name>
    <dbReference type="NCBI Taxonomy" id="1423811"/>
    <lineage>
        <taxon>Bacteria</taxon>
        <taxon>Bacillati</taxon>
        <taxon>Bacillota</taxon>
        <taxon>Bacilli</taxon>
        <taxon>Lactobacillales</taxon>
        <taxon>Lactobacillaceae</taxon>
        <taxon>Companilactobacillus</taxon>
    </lineage>
</organism>
<dbReference type="InterPro" id="IPR016181">
    <property type="entry name" value="Acyl_CoA_acyltransferase"/>
</dbReference>
<dbReference type="GO" id="GO:0016747">
    <property type="term" value="F:acyltransferase activity, transferring groups other than amino-acyl groups"/>
    <property type="evidence" value="ECO:0007669"/>
    <property type="project" value="InterPro"/>
</dbReference>
<evidence type="ECO:0000259" key="2">
    <source>
        <dbReference type="PROSITE" id="PS51729"/>
    </source>
</evidence>
<feature type="domain" description="N-acetyltransferase" evidence="2">
    <location>
        <begin position="2"/>
        <end position="89"/>
    </location>
</feature>
<accession>A0A0R1J9Q8</accession>
<dbReference type="OrthoDB" id="9793389at2"/>
<dbReference type="InterPro" id="IPR031165">
    <property type="entry name" value="GNAT_YJDJ"/>
</dbReference>
<reference evidence="3 4" key="1">
    <citation type="journal article" date="2015" name="Genome Announc.">
        <title>Expanding the biotechnology potential of lactobacilli through comparative genomics of 213 strains and associated genera.</title>
        <authorList>
            <person name="Sun Z."/>
            <person name="Harris H.M."/>
            <person name="McCann A."/>
            <person name="Guo C."/>
            <person name="Argimon S."/>
            <person name="Zhang W."/>
            <person name="Yang X."/>
            <person name="Jeffery I.B."/>
            <person name="Cooney J.C."/>
            <person name="Kagawa T.F."/>
            <person name="Liu W."/>
            <person name="Song Y."/>
            <person name="Salvetti E."/>
            <person name="Wrobel A."/>
            <person name="Rasinkangas P."/>
            <person name="Parkhill J."/>
            <person name="Rea M.C."/>
            <person name="O'Sullivan O."/>
            <person name="Ritari J."/>
            <person name="Douillard F.P."/>
            <person name="Paul Ross R."/>
            <person name="Yang R."/>
            <person name="Briner A.E."/>
            <person name="Felis G.E."/>
            <person name="de Vos W.M."/>
            <person name="Barrangou R."/>
            <person name="Klaenhammer T.R."/>
            <person name="Caufield P.W."/>
            <person name="Cui Y."/>
            <person name="Zhang H."/>
            <person name="O'Toole P.W."/>
        </authorList>
    </citation>
    <scope>NUCLEOTIDE SEQUENCE [LARGE SCALE GENOMIC DNA]</scope>
    <source>
        <strain evidence="3 4">DSM 20183</strain>
    </source>
</reference>
<dbReference type="PANTHER" id="PTHR31435:SF10">
    <property type="entry name" value="BSR4717 PROTEIN"/>
    <property type="match status" value="1"/>
</dbReference>
<evidence type="ECO:0000313" key="4">
    <source>
        <dbReference type="Proteomes" id="UP000050929"/>
    </source>
</evidence>
<sequence length="100" mass="11361">MEIKSETNRFYIEESDILVGEIGITKIDDSTISIDHTFVNENYRGKGLAKKLLDAVLEYADKNNLKIVPVCSYAKATFKNDPNIQYLLTKNYQKLLGGEK</sequence>
<comment type="caution">
    <text evidence="3">The sequence shown here is derived from an EMBL/GenBank/DDBJ whole genome shotgun (WGS) entry which is preliminary data.</text>
</comment>
<evidence type="ECO:0000313" key="3">
    <source>
        <dbReference type="EMBL" id="KRK64402.1"/>
    </source>
</evidence>
<dbReference type="STRING" id="1423811.FC72_GL000422"/>